<proteinExistence type="predicted"/>
<comment type="caution">
    <text evidence="1">The sequence shown here is derived from an EMBL/GenBank/DDBJ whole genome shotgun (WGS) entry which is preliminary data.</text>
</comment>
<protein>
    <submittedName>
        <fullName evidence="1">Uncharacterized protein</fullName>
    </submittedName>
</protein>
<sequence length="73" mass="8697">DCKKCFLAYWNDVVLQRDLMALADEVRACRIRVTRKQEQKSEKFRLTFAVDSRVPDLERYLVQYLKTVGGERK</sequence>
<dbReference type="Proteomes" id="UP001189429">
    <property type="component" value="Unassembled WGS sequence"/>
</dbReference>
<organism evidence="1 2">
    <name type="scientific">Prorocentrum cordatum</name>
    <dbReference type="NCBI Taxonomy" id="2364126"/>
    <lineage>
        <taxon>Eukaryota</taxon>
        <taxon>Sar</taxon>
        <taxon>Alveolata</taxon>
        <taxon>Dinophyceae</taxon>
        <taxon>Prorocentrales</taxon>
        <taxon>Prorocentraceae</taxon>
        <taxon>Prorocentrum</taxon>
    </lineage>
</organism>
<evidence type="ECO:0000313" key="1">
    <source>
        <dbReference type="EMBL" id="CAK0817752.1"/>
    </source>
</evidence>
<feature type="non-terminal residue" evidence="1">
    <location>
        <position position="1"/>
    </location>
</feature>
<evidence type="ECO:0000313" key="2">
    <source>
        <dbReference type="Proteomes" id="UP001189429"/>
    </source>
</evidence>
<accession>A0ABN9RIM9</accession>
<dbReference type="EMBL" id="CAUYUJ010006547">
    <property type="protein sequence ID" value="CAK0817752.1"/>
    <property type="molecule type" value="Genomic_DNA"/>
</dbReference>
<name>A0ABN9RIM9_9DINO</name>
<reference evidence="1" key="1">
    <citation type="submission" date="2023-10" db="EMBL/GenBank/DDBJ databases">
        <authorList>
            <person name="Chen Y."/>
            <person name="Shah S."/>
            <person name="Dougan E. K."/>
            <person name="Thang M."/>
            <person name="Chan C."/>
        </authorList>
    </citation>
    <scope>NUCLEOTIDE SEQUENCE [LARGE SCALE GENOMIC DNA]</scope>
</reference>
<keyword evidence="2" id="KW-1185">Reference proteome</keyword>
<feature type="non-terminal residue" evidence="1">
    <location>
        <position position="73"/>
    </location>
</feature>
<gene>
    <name evidence="1" type="ORF">PCOR1329_LOCUS20254</name>
</gene>